<dbReference type="AlphaFoldDB" id="A0A315E8P1"/>
<dbReference type="GO" id="GO:0051213">
    <property type="term" value="F:dioxygenase activity"/>
    <property type="evidence" value="ECO:0007669"/>
    <property type="project" value="UniProtKB-KW"/>
</dbReference>
<gene>
    <name evidence="2" type="ORF">B9Z37_10665</name>
</gene>
<dbReference type="Proteomes" id="UP000250790">
    <property type="component" value="Unassembled WGS sequence"/>
</dbReference>
<protein>
    <submittedName>
        <fullName evidence="2">Protocatechuate 3,4-dioxygenase</fullName>
    </submittedName>
</protein>
<dbReference type="RefSeq" id="WP_108313015.1">
    <property type="nucleotide sequence ID" value="NZ_NESN01000004.1"/>
</dbReference>
<dbReference type="NCBIfam" id="NF009918">
    <property type="entry name" value="PRK13378.1"/>
    <property type="match status" value="1"/>
</dbReference>
<feature type="domain" description="Extradiol ring-cleavage dioxygenase LigAB LigA subunit" evidence="1">
    <location>
        <begin position="25"/>
        <end position="110"/>
    </location>
</feature>
<reference evidence="2 3" key="1">
    <citation type="submission" date="2017-04" db="EMBL/GenBank/DDBJ databases">
        <title>Unexpected and diverse lifestyles within the genus Limnohabitans.</title>
        <authorList>
            <person name="Kasalicky V."/>
            <person name="Mehrshad M."/>
            <person name="Andrei S.-A."/>
            <person name="Salcher M."/>
            <person name="Kratochvilova H."/>
            <person name="Simek K."/>
            <person name="Ghai R."/>
        </authorList>
    </citation>
    <scope>NUCLEOTIDE SEQUENCE [LARGE SCALE GENOMIC DNA]</scope>
    <source>
        <strain evidence="2 3">II-B4</strain>
    </source>
</reference>
<keyword evidence="3" id="KW-1185">Reference proteome</keyword>
<dbReference type="Gene3D" id="1.10.700.10">
    <property type="entry name" value="Dioxygenase LigAB, LigA subunit"/>
    <property type="match status" value="1"/>
</dbReference>
<dbReference type="InterPro" id="IPR036622">
    <property type="entry name" value="LigA_sf"/>
</dbReference>
<dbReference type="CDD" id="cd07925">
    <property type="entry name" value="LigA_like_1"/>
    <property type="match status" value="1"/>
</dbReference>
<name>A0A315E8P1_9BURK</name>
<sequence>MTQPTRQIEGTTPFDGDMARKGYALNKMCFSFNSADNRAAFKNDEEAYMTQYGLTEPQKAAIRSRQVLDLIAAGGNAYYLAKFAGIFGLDMQDIGAQQTGMTKDEFKAKLKAYA</sequence>
<evidence type="ECO:0000259" key="1">
    <source>
        <dbReference type="Pfam" id="PF07746"/>
    </source>
</evidence>
<evidence type="ECO:0000313" key="3">
    <source>
        <dbReference type="Proteomes" id="UP000250790"/>
    </source>
</evidence>
<proteinExistence type="predicted"/>
<dbReference type="Pfam" id="PF07746">
    <property type="entry name" value="LigA"/>
    <property type="match status" value="1"/>
</dbReference>
<accession>A0A315E8P1</accession>
<keyword evidence="2" id="KW-0560">Oxidoreductase</keyword>
<organism evidence="2 3">
    <name type="scientific">Limnohabitans parvus II-B4</name>
    <dbReference type="NCBI Taxonomy" id="1293052"/>
    <lineage>
        <taxon>Bacteria</taxon>
        <taxon>Pseudomonadati</taxon>
        <taxon>Pseudomonadota</taxon>
        <taxon>Betaproteobacteria</taxon>
        <taxon>Burkholderiales</taxon>
        <taxon>Comamonadaceae</taxon>
        <taxon>Limnohabitans</taxon>
    </lineage>
</organism>
<comment type="caution">
    <text evidence="2">The sequence shown here is derived from an EMBL/GenBank/DDBJ whole genome shotgun (WGS) entry which is preliminary data.</text>
</comment>
<evidence type="ECO:0000313" key="2">
    <source>
        <dbReference type="EMBL" id="PUE52642.1"/>
    </source>
</evidence>
<dbReference type="InterPro" id="IPR011986">
    <property type="entry name" value="Xdiol_dOase_LigA"/>
</dbReference>
<dbReference type="SUPFAM" id="SSF48076">
    <property type="entry name" value="LigA subunit of an aromatic-ring-opening dioxygenase LigAB"/>
    <property type="match status" value="1"/>
</dbReference>
<dbReference type="OrthoDB" id="8685817at2"/>
<keyword evidence="2" id="KW-0223">Dioxygenase</keyword>
<dbReference type="EMBL" id="NESN01000004">
    <property type="protein sequence ID" value="PUE52642.1"/>
    <property type="molecule type" value="Genomic_DNA"/>
</dbReference>